<reference evidence="7" key="1">
    <citation type="submission" date="2024-06" db="EMBL/GenBank/DDBJ databases">
        <title>Diversity, functionality, and evolutionary history of bacterial symbionts in false click beetles (Coleoptera, Throscidae).</title>
        <authorList>
            <person name="Wierz J.C."/>
            <person name="Malm H."/>
            <person name="Kaltenpoth M."/>
            <person name="Engl T."/>
        </authorList>
    </citation>
    <scope>NUCLEOTIDE SEQUENCE</scope>
    <source>
        <strain evidence="7">Tduv</strain>
    </source>
</reference>
<dbReference type="SUPFAM" id="SSF54843">
    <property type="entry name" value="Ribosomal protein L22"/>
    <property type="match status" value="1"/>
</dbReference>
<evidence type="ECO:0000256" key="3">
    <source>
        <dbReference type="ARBA" id="ARBA00023274"/>
    </source>
</evidence>
<keyword evidence="5" id="KW-0694">RNA-binding</keyword>
<comment type="similarity">
    <text evidence="1 4">Belongs to the universal ribosomal protein uL22 family.</text>
</comment>
<dbReference type="GO" id="GO:0019843">
    <property type="term" value="F:rRNA binding"/>
    <property type="evidence" value="ECO:0007669"/>
    <property type="project" value="UniProtKB-KW"/>
</dbReference>
<comment type="subunit">
    <text evidence="5">Part of the 50S ribosomal subunit.</text>
</comment>
<proteinExistence type="inferred from homology"/>
<dbReference type="GO" id="GO:0022625">
    <property type="term" value="C:cytosolic large ribosomal subunit"/>
    <property type="evidence" value="ECO:0007669"/>
    <property type="project" value="TreeGrafter"/>
</dbReference>
<dbReference type="GO" id="GO:0006412">
    <property type="term" value="P:translation"/>
    <property type="evidence" value="ECO:0007669"/>
    <property type="project" value="InterPro"/>
</dbReference>
<evidence type="ECO:0000313" key="7">
    <source>
        <dbReference type="EMBL" id="XBT18320.1"/>
    </source>
</evidence>
<gene>
    <name evidence="7" type="ORF">ABNO50_00650</name>
</gene>
<keyword evidence="2 4" id="KW-0689">Ribosomal protein</keyword>
<keyword evidence="5" id="KW-0699">rRNA-binding</keyword>
<dbReference type="InterPro" id="IPR036394">
    <property type="entry name" value="Ribosomal_uL22_sf"/>
</dbReference>
<dbReference type="EMBL" id="CP157894">
    <property type="protein sequence ID" value="XBT18320.1"/>
    <property type="molecule type" value="Genomic_DNA"/>
</dbReference>
<evidence type="ECO:0000256" key="2">
    <source>
        <dbReference type="ARBA" id="ARBA00022980"/>
    </source>
</evidence>
<evidence type="ECO:0000256" key="5">
    <source>
        <dbReference type="RuleBase" id="RU004006"/>
    </source>
</evidence>
<dbReference type="InterPro" id="IPR001063">
    <property type="entry name" value="Ribosomal_uL22"/>
</dbReference>
<dbReference type="PANTHER" id="PTHR13501:SF8">
    <property type="entry name" value="LARGE RIBOSOMAL SUBUNIT PROTEIN UL22M"/>
    <property type="match status" value="1"/>
</dbReference>
<dbReference type="Pfam" id="PF00237">
    <property type="entry name" value="Ribosomal_L22"/>
    <property type="match status" value="1"/>
</dbReference>
<sequence>MGNRKRLSKIKNKYFKYSNIITKYFFKKIRISSRKIRLLNLLIKNKNIITALNILKYNNKKSSKIVIKSILTCLSFYTNISNFNYKNIYINSLQINSGKEYKRFIPISHGKSNIIRKKTSILKISLLYKKKKNES</sequence>
<protein>
    <recommendedName>
        <fullName evidence="6">50S ribosomal protein L22</fullName>
    </recommendedName>
</protein>
<name>A0AAU7QRS7_9FLAO</name>
<accession>A0AAU7QRS7</accession>
<dbReference type="InterPro" id="IPR047867">
    <property type="entry name" value="Ribosomal_uL22_bac/org-type"/>
</dbReference>
<evidence type="ECO:0000256" key="6">
    <source>
        <dbReference type="RuleBase" id="RU004008"/>
    </source>
</evidence>
<dbReference type="AlphaFoldDB" id="A0AAU7QRS7"/>
<evidence type="ECO:0000256" key="1">
    <source>
        <dbReference type="ARBA" id="ARBA00009451"/>
    </source>
</evidence>
<organism evidence="7">
    <name type="scientific">Candidatus Shikimatogenerans sp. Tduv</name>
    <dbReference type="NCBI Taxonomy" id="3158567"/>
    <lineage>
        <taxon>Bacteria</taxon>
        <taxon>Pseudomonadati</taxon>
        <taxon>Bacteroidota</taxon>
        <taxon>Flavobacteriia</taxon>
        <taxon>Flavobacteriales</taxon>
        <taxon>Candidatus Shikimatogenerans</taxon>
    </lineage>
</organism>
<keyword evidence="3 4" id="KW-0687">Ribonucleoprotein</keyword>
<comment type="function">
    <text evidence="6">This protein binds specifically to 23S rRNA; its binding is stimulated by other ribosomal proteins, e.g., L4, L17, and L20. It is important during the early stages of 50S assembly. It makes multiple contacts with different domains of the 23S rRNA in the assembled 50S subunit and ribosome.</text>
</comment>
<dbReference type="Gene3D" id="3.90.470.10">
    <property type="entry name" value="Ribosomal protein L22/L17"/>
    <property type="match status" value="1"/>
</dbReference>
<dbReference type="PANTHER" id="PTHR13501">
    <property type="entry name" value="CHLOROPLAST 50S RIBOSOMAL PROTEIN L22-RELATED"/>
    <property type="match status" value="1"/>
</dbReference>
<evidence type="ECO:0000256" key="4">
    <source>
        <dbReference type="RuleBase" id="RU004005"/>
    </source>
</evidence>
<dbReference type="GO" id="GO:0003735">
    <property type="term" value="F:structural constituent of ribosome"/>
    <property type="evidence" value="ECO:0007669"/>
    <property type="project" value="InterPro"/>
</dbReference>